<accession>A0A0K1Q9I1</accession>
<organism evidence="2 3">
    <name type="scientific">Labilithrix luteola</name>
    <dbReference type="NCBI Taxonomy" id="1391654"/>
    <lineage>
        <taxon>Bacteria</taxon>
        <taxon>Pseudomonadati</taxon>
        <taxon>Myxococcota</taxon>
        <taxon>Polyangia</taxon>
        <taxon>Polyangiales</taxon>
        <taxon>Labilitrichaceae</taxon>
        <taxon>Labilithrix</taxon>
    </lineage>
</organism>
<feature type="region of interest" description="Disordered" evidence="1">
    <location>
        <begin position="1"/>
        <end position="49"/>
    </location>
</feature>
<sequence>MGGLVVGSDVEEANEPSVCAHRSESVFPSSGDVSERSRGPFARAVSGPI</sequence>
<gene>
    <name evidence="2" type="ORF">AKJ09_08980</name>
</gene>
<evidence type="ECO:0000256" key="1">
    <source>
        <dbReference type="SAM" id="MobiDB-lite"/>
    </source>
</evidence>
<dbReference type="AlphaFoldDB" id="A0A0K1Q9I1"/>
<dbReference type="Proteomes" id="UP000064967">
    <property type="component" value="Chromosome"/>
</dbReference>
<protein>
    <submittedName>
        <fullName evidence="2">Uncharacterized protein</fullName>
    </submittedName>
</protein>
<dbReference type="KEGG" id="llu:AKJ09_08980"/>
<dbReference type="EMBL" id="CP012333">
    <property type="protein sequence ID" value="AKV02317.1"/>
    <property type="molecule type" value="Genomic_DNA"/>
</dbReference>
<evidence type="ECO:0000313" key="3">
    <source>
        <dbReference type="Proteomes" id="UP000064967"/>
    </source>
</evidence>
<proteinExistence type="predicted"/>
<reference evidence="2 3" key="1">
    <citation type="submission" date="2015-08" db="EMBL/GenBank/DDBJ databases">
        <authorList>
            <person name="Babu N.S."/>
            <person name="Beckwith C.J."/>
            <person name="Beseler K.G."/>
            <person name="Brison A."/>
            <person name="Carone J.V."/>
            <person name="Caskin T.P."/>
            <person name="Diamond M."/>
            <person name="Durham M.E."/>
            <person name="Foxe J.M."/>
            <person name="Go M."/>
            <person name="Henderson B.A."/>
            <person name="Jones I.B."/>
            <person name="McGettigan J.A."/>
            <person name="Micheletti S.J."/>
            <person name="Nasrallah M.E."/>
            <person name="Ortiz D."/>
            <person name="Piller C.R."/>
            <person name="Privatt S.R."/>
            <person name="Schneider S.L."/>
            <person name="Sharp S."/>
            <person name="Smith T.C."/>
            <person name="Stanton J.D."/>
            <person name="Ullery H.E."/>
            <person name="Wilson R.J."/>
            <person name="Serrano M.G."/>
            <person name="Buck G."/>
            <person name="Lee V."/>
            <person name="Wang Y."/>
            <person name="Carvalho R."/>
            <person name="Voegtly L."/>
            <person name="Shi R."/>
            <person name="Duckworth R."/>
            <person name="Johnson A."/>
            <person name="Loviza R."/>
            <person name="Walstead R."/>
            <person name="Shah Z."/>
            <person name="Kiflezghi M."/>
            <person name="Wade K."/>
            <person name="Ball S.L."/>
            <person name="Bradley K.W."/>
            <person name="Asai D.J."/>
            <person name="Bowman C.A."/>
            <person name="Russell D.A."/>
            <person name="Pope W.H."/>
            <person name="Jacobs-Sera D."/>
            <person name="Hendrix R.W."/>
            <person name="Hatfull G.F."/>
        </authorList>
    </citation>
    <scope>NUCLEOTIDE SEQUENCE [LARGE SCALE GENOMIC DNA]</scope>
    <source>
        <strain evidence="2 3">DSM 27648</strain>
    </source>
</reference>
<name>A0A0K1Q9I1_9BACT</name>
<evidence type="ECO:0000313" key="2">
    <source>
        <dbReference type="EMBL" id="AKV02317.1"/>
    </source>
</evidence>
<keyword evidence="3" id="KW-1185">Reference proteome</keyword>